<dbReference type="PANTHER" id="PTHR47637">
    <property type="entry name" value="CHAPERONE SURA"/>
    <property type="match status" value="1"/>
</dbReference>
<accession>A0ABU3BTI0</accession>
<feature type="chain" id="PRO_5045685730" evidence="4">
    <location>
        <begin position="20"/>
        <end position="448"/>
    </location>
</feature>
<reference evidence="6 7" key="1">
    <citation type="submission" date="2023-09" db="EMBL/GenBank/DDBJ databases">
        <authorList>
            <person name="Rey-Velasco X."/>
        </authorList>
    </citation>
    <scope>NUCLEOTIDE SEQUENCE [LARGE SCALE GENOMIC DNA]</scope>
    <source>
        <strain evidence="6 7">F394</strain>
    </source>
</reference>
<feature type="signal peptide" evidence="4">
    <location>
        <begin position="1"/>
        <end position="19"/>
    </location>
</feature>
<sequence length="448" mass="48956">MRSLVLAALVALPALAAAAQPVPPGTRLDGIAAVVGDQVVLYSEVDALAPQLAQGEPVTDDLWSRALDRLVGQRVVISQARQDTTISVTEARVTRAAQEQVARLAQQAGGEAQLEAAYGRTLGEIETSLRDDVRDEILLQTLQQRRMQGVTVTPGEVQSWFSQIPQADRPEVPELVRVAHIVQVPAPDETAKAERRALLQSLRDSVVSGQATIEELANRYSTDPGNTGRDGTKNGGLYTDLRLSEVEARFRAATAALEPGEYSQVIETPFGYHLIRLNELEGDRVSFNHILLDIPSGAREAEQARETLLVLRDSVLAGVPFEGVARRNSEDPYSAQRGGFVSDPESGQRDLNVDGLGAQWKATIDSLDVGEISEPAPVKLLDQTDAYHVVLLQKRTPAHTLSVADDYALLSQYALQDKRLRAQQEWVDDLRRRVYVDVRAPRYEPAGG</sequence>
<evidence type="ECO:0000313" key="7">
    <source>
        <dbReference type="Proteomes" id="UP001267426"/>
    </source>
</evidence>
<dbReference type="InterPro" id="IPR000297">
    <property type="entry name" value="PPIase_PpiC"/>
</dbReference>
<keyword evidence="1 4" id="KW-0732">Signal</keyword>
<dbReference type="InterPro" id="IPR046357">
    <property type="entry name" value="PPIase_dom_sf"/>
</dbReference>
<keyword evidence="2" id="KW-0697">Rotamase</keyword>
<evidence type="ECO:0000256" key="1">
    <source>
        <dbReference type="ARBA" id="ARBA00022729"/>
    </source>
</evidence>
<proteinExistence type="predicted"/>
<comment type="caution">
    <text evidence="6">The sequence shown here is derived from an EMBL/GenBank/DDBJ whole genome shotgun (WGS) entry which is preliminary data.</text>
</comment>
<protein>
    <submittedName>
        <fullName evidence="6">Peptidylprolyl isomerase</fullName>
        <ecNumber evidence="6">5.2.1.8</ecNumber>
    </submittedName>
</protein>
<evidence type="ECO:0000256" key="4">
    <source>
        <dbReference type="SAM" id="SignalP"/>
    </source>
</evidence>
<organism evidence="6 7">
    <name type="scientific">Rubrivirga litoralis</name>
    <dbReference type="NCBI Taxonomy" id="3075598"/>
    <lineage>
        <taxon>Bacteria</taxon>
        <taxon>Pseudomonadati</taxon>
        <taxon>Rhodothermota</taxon>
        <taxon>Rhodothermia</taxon>
        <taxon>Rhodothermales</taxon>
        <taxon>Rubricoccaceae</taxon>
        <taxon>Rubrivirga</taxon>
    </lineage>
</organism>
<dbReference type="SUPFAM" id="SSF109998">
    <property type="entry name" value="Triger factor/SurA peptide-binding domain-like"/>
    <property type="match status" value="1"/>
</dbReference>
<feature type="domain" description="PpiC" evidence="5">
    <location>
        <begin position="173"/>
        <end position="279"/>
    </location>
</feature>
<dbReference type="Gene3D" id="1.10.4030.10">
    <property type="entry name" value="Porin chaperone SurA, peptide-binding domain"/>
    <property type="match status" value="1"/>
</dbReference>
<evidence type="ECO:0000256" key="3">
    <source>
        <dbReference type="SAM" id="MobiDB-lite"/>
    </source>
</evidence>
<feature type="region of interest" description="Disordered" evidence="3">
    <location>
        <begin position="327"/>
        <end position="348"/>
    </location>
</feature>
<keyword evidence="2 6" id="KW-0413">Isomerase</keyword>
<dbReference type="Pfam" id="PF00639">
    <property type="entry name" value="Rotamase"/>
    <property type="match status" value="2"/>
</dbReference>
<dbReference type="GO" id="GO:0003755">
    <property type="term" value="F:peptidyl-prolyl cis-trans isomerase activity"/>
    <property type="evidence" value="ECO:0007669"/>
    <property type="project" value="UniProtKB-EC"/>
</dbReference>
<dbReference type="Gene3D" id="3.10.50.40">
    <property type="match status" value="2"/>
</dbReference>
<dbReference type="PROSITE" id="PS50198">
    <property type="entry name" value="PPIC_PPIASE_2"/>
    <property type="match status" value="2"/>
</dbReference>
<dbReference type="RefSeq" id="WP_311664515.1">
    <property type="nucleotide sequence ID" value="NZ_JAVRHT010000030.1"/>
</dbReference>
<dbReference type="SUPFAM" id="SSF54534">
    <property type="entry name" value="FKBP-like"/>
    <property type="match status" value="2"/>
</dbReference>
<dbReference type="InterPro" id="IPR050280">
    <property type="entry name" value="OMP_Chaperone_SurA"/>
</dbReference>
<dbReference type="InterPro" id="IPR027304">
    <property type="entry name" value="Trigger_fact/SurA_dom_sf"/>
</dbReference>
<keyword evidence="7" id="KW-1185">Reference proteome</keyword>
<feature type="domain" description="PpiC" evidence="5">
    <location>
        <begin position="282"/>
        <end position="394"/>
    </location>
</feature>
<dbReference type="Proteomes" id="UP001267426">
    <property type="component" value="Unassembled WGS sequence"/>
</dbReference>
<dbReference type="EMBL" id="JAVRHT010000030">
    <property type="protein sequence ID" value="MDT0632540.1"/>
    <property type="molecule type" value="Genomic_DNA"/>
</dbReference>
<evidence type="ECO:0000313" key="6">
    <source>
        <dbReference type="EMBL" id="MDT0632540.1"/>
    </source>
</evidence>
<evidence type="ECO:0000256" key="2">
    <source>
        <dbReference type="PROSITE-ProRule" id="PRU00278"/>
    </source>
</evidence>
<gene>
    <name evidence="6" type="ORF">RM540_12335</name>
</gene>
<name>A0ABU3BTI0_9BACT</name>
<evidence type="ECO:0000259" key="5">
    <source>
        <dbReference type="PROSITE" id="PS50198"/>
    </source>
</evidence>
<dbReference type="PANTHER" id="PTHR47637:SF1">
    <property type="entry name" value="CHAPERONE SURA"/>
    <property type="match status" value="1"/>
</dbReference>
<dbReference type="EC" id="5.2.1.8" evidence="6"/>